<dbReference type="Proteomes" id="UP000002965">
    <property type="component" value="Unassembled WGS sequence"/>
</dbReference>
<dbReference type="AlphaFoldDB" id="I8V521"/>
<comment type="caution">
    <text evidence="1">The sequence shown here is derived from an EMBL/GenBank/DDBJ whole genome shotgun (WGS) entry which is preliminary data.</text>
</comment>
<dbReference type="HOGENOM" id="CLU_2894283_0_0_10"/>
<name>I8V521_9BACE</name>
<proteinExistence type="predicted"/>
<sequence>MNAKIIRILIHSLPDPTINRRLSVKKDQFPFICMISQLWRVIYNTNSYKNVPFMLHNIQECI</sequence>
<dbReference type="EMBL" id="AGXF01000006">
    <property type="protein sequence ID" value="EIY21555.1"/>
    <property type="molecule type" value="Genomic_DNA"/>
</dbReference>
<keyword evidence="2" id="KW-1185">Reference proteome</keyword>
<protein>
    <submittedName>
        <fullName evidence="1">Uncharacterized protein</fullName>
    </submittedName>
</protein>
<gene>
    <name evidence="1" type="ORF">HMPREF1061_01286</name>
</gene>
<reference evidence="1 2" key="1">
    <citation type="submission" date="2012-02" db="EMBL/GenBank/DDBJ databases">
        <title>The Genome Sequence of Bacteroides caccae CL03T12C61.</title>
        <authorList>
            <consortium name="The Broad Institute Genome Sequencing Platform"/>
            <person name="Earl A."/>
            <person name="Ward D."/>
            <person name="Feldgarden M."/>
            <person name="Gevers D."/>
            <person name="Zitomersky N.L."/>
            <person name="Coyne M.J."/>
            <person name="Comstock L.E."/>
            <person name="Young S.K."/>
            <person name="Zeng Q."/>
            <person name="Gargeya S."/>
            <person name="Fitzgerald M."/>
            <person name="Haas B."/>
            <person name="Abouelleil A."/>
            <person name="Alvarado L."/>
            <person name="Arachchi H.M."/>
            <person name="Berlin A."/>
            <person name="Chapman S.B."/>
            <person name="Gearin G."/>
            <person name="Goldberg J."/>
            <person name="Griggs A."/>
            <person name="Gujja S."/>
            <person name="Hansen M."/>
            <person name="Heiman D."/>
            <person name="Howarth C."/>
            <person name="Larimer J."/>
            <person name="Lui A."/>
            <person name="MacDonald P.J.P."/>
            <person name="McCowen C."/>
            <person name="Montmayeur A."/>
            <person name="Murphy C."/>
            <person name="Neiman D."/>
            <person name="Pearson M."/>
            <person name="Priest M."/>
            <person name="Roberts A."/>
            <person name="Saif S."/>
            <person name="Shea T."/>
            <person name="Sisk P."/>
            <person name="Stolte C."/>
            <person name="Sykes S."/>
            <person name="Wortman J."/>
            <person name="Nusbaum C."/>
            <person name="Birren B."/>
        </authorList>
    </citation>
    <scope>NUCLEOTIDE SEQUENCE [LARGE SCALE GENOMIC DNA]</scope>
    <source>
        <strain evidence="1 2">CL03T12C61</strain>
    </source>
</reference>
<organism evidence="1 2">
    <name type="scientific">Bacteroides caccae CL03T12C61</name>
    <dbReference type="NCBI Taxonomy" id="997873"/>
    <lineage>
        <taxon>Bacteria</taxon>
        <taxon>Pseudomonadati</taxon>
        <taxon>Bacteroidota</taxon>
        <taxon>Bacteroidia</taxon>
        <taxon>Bacteroidales</taxon>
        <taxon>Bacteroidaceae</taxon>
        <taxon>Bacteroides</taxon>
    </lineage>
</organism>
<evidence type="ECO:0000313" key="1">
    <source>
        <dbReference type="EMBL" id="EIY21555.1"/>
    </source>
</evidence>
<evidence type="ECO:0000313" key="2">
    <source>
        <dbReference type="Proteomes" id="UP000002965"/>
    </source>
</evidence>
<accession>I8V521</accession>